<dbReference type="Pfam" id="PF09346">
    <property type="entry name" value="SMI1_KNR4"/>
    <property type="match status" value="1"/>
</dbReference>
<reference evidence="3" key="1">
    <citation type="journal article" date="2019" name="Int. J. Syst. Evol. Microbiol.">
        <title>The Global Catalogue of Microorganisms (GCM) 10K type strain sequencing project: providing services to taxonomists for standard genome sequencing and annotation.</title>
        <authorList>
            <consortium name="The Broad Institute Genomics Platform"/>
            <consortium name="The Broad Institute Genome Sequencing Center for Infectious Disease"/>
            <person name="Wu L."/>
            <person name="Ma J."/>
        </authorList>
    </citation>
    <scope>NUCLEOTIDE SEQUENCE [LARGE SCALE GENOMIC DNA]</scope>
    <source>
        <strain evidence="3">CG52</strain>
    </source>
</reference>
<organism evidence="2 3">
    <name type="scientific">Rhizobium helianthi</name>
    <dbReference type="NCBI Taxonomy" id="1132695"/>
    <lineage>
        <taxon>Bacteria</taxon>
        <taxon>Pseudomonadati</taxon>
        <taxon>Pseudomonadota</taxon>
        <taxon>Alphaproteobacteria</taxon>
        <taxon>Hyphomicrobiales</taxon>
        <taxon>Rhizobiaceae</taxon>
        <taxon>Rhizobium/Agrobacterium group</taxon>
        <taxon>Rhizobium</taxon>
    </lineage>
</organism>
<name>A0ABW4M9X5_9HYPH</name>
<dbReference type="InterPro" id="IPR037883">
    <property type="entry name" value="Knr4/Smi1-like_sf"/>
</dbReference>
<evidence type="ECO:0000313" key="2">
    <source>
        <dbReference type="EMBL" id="MFD1747601.1"/>
    </source>
</evidence>
<dbReference type="InterPro" id="IPR018958">
    <property type="entry name" value="Knr4/Smi1-like_dom"/>
</dbReference>
<gene>
    <name evidence="2" type="ORF">ACFSE1_19200</name>
</gene>
<keyword evidence="3" id="KW-1185">Reference proteome</keyword>
<dbReference type="EMBL" id="JBHUEQ010000041">
    <property type="protein sequence ID" value="MFD1747601.1"/>
    <property type="molecule type" value="Genomic_DNA"/>
</dbReference>
<dbReference type="RefSeq" id="WP_377405195.1">
    <property type="nucleotide sequence ID" value="NZ_JBHUEQ010000041.1"/>
</dbReference>
<dbReference type="Gene3D" id="3.40.1580.10">
    <property type="entry name" value="SMI1/KNR4-like"/>
    <property type="match status" value="1"/>
</dbReference>
<sequence>MATLDKAIAHLKEQSGLIVIDSTTWSDADFRSYEEATGLRIPTQLEEVLRRVGHCVVEENDAFLVQCEDGSRAPHESQILVSEHEQFITMHRMFISQSPWVEQFTLPMVFFGTADAGHSYLLMDGKNRDNGAVYFWERATDPFGTGNNAKGVVKVADSLPEFFFSLTSAENL</sequence>
<dbReference type="Proteomes" id="UP001597322">
    <property type="component" value="Unassembled WGS sequence"/>
</dbReference>
<proteinExistence type="predicted"/>
<accession>A0ABW4M9X5</accession>
<dbReference type="SUPFAM" id="SSF160631">
    <property type="entry name" value="SMI1/KNR4-like"/>
    <property type="match status" value="1"/>
</dbReference>
<feature type="domain" description="Knr4/Smi1-like" evidence="1">
    <location>
        <begin position="26"/>
        <end position="163"/>
    </location>
</feature>
<protein>
    <submittedName>
        <fullName evidence="2">SMI1/KNR4 family protein</fullName>
    </submittedName>
</protein>
<comment type="caution">
    <text evidence="2">The sequence shown here is derived from an EMBL/GenBank/DDBJ whole genome shotgun (WGS) entry which is preliminary data.</text>
</comment>
<evidence type="ECO:0000259" key="1">
    <source>
        <dbReference type="Pfam" id="PF09346"/>
    </source>
</evidence>
<evidence type="ECO:0000313" key="3">
    <source>
        <dbReference type="Proteomes" id="UP001597322"/>
    </source>
</evidence>